<evidence type="ECO:0000259" key="8">
    <source>
        <dbReference type="Pfam" id="PF25989"/>
    </source>
</evidence>
<name>A0A4D7QJB2_9HYPH</name>
<evidence type="ECO:0000259" key="7">
    <source>
        <dbReference type="Pfam" id="PF25944"/>
    </source>
</evidence>
<keyword evidence="10" id="KW-1185">Reference proteome</keyword>
<dbReference type="Gene3D" id="2.40.50.100">
    <property type="match status" value="1"/>
</dbReference>
<accession>A0A4D7QJB2</accession>
<evidence type="ECO:0000313" key="10">
    <source>
        <dbReference type="Proteomes" id="UP000298588"/>
    </source>
</evidence>
<comment type="similarity">
    <text evidence="2">Belongs to the membrane fusion protein (MFP) (TC 8.A.1) family.</text>
</comment>
<evidence type="ECO:0000256" key="5">
    <source>
        <dbReference type="SAM" id="Phobius"/>
    </source>
</evidence>
<dbReference type="InterPro" id="IPR006143">
    <property type="entry name" value="RND_pump_MFP"/>
</dbReference>
<dbReference type="PANTHER" id="PTHR30469">
    <property type="entry name" value="MULTIDRUG RESISTANCE PROTEIN MDTA"/>
    <property type="match status" value="1"/>
</dbReference>
<dbReference type="InterPro" id="IPR058625">
    <property type="entry name" value="MdtA-like_BSH"/>
</dbReference>
<dbReference type="InterPro" id="IPR058626">
    <property type="entry name" value="MdtA-like_b-barrel"/>
</dbReference>
<gene>
    <name evidence="9" type="ORF">E8L99_00905</name>
</gene>
<sequence>MADCVRSPAPRRTGPMLRIVIVFGLLAIVGGIATWRPDLAEQAYVKAQSLIGASKPGGTQTAGTPRPAPGAQPQRAAPPAVPVNLARVEKRSMPIVVDAVGTVQAMASIQIKPRIDTQVAQVHVSEGAQVKQGDLLFTLDDRTLKAQLAQLEAQIERTKAQIEQATRDRDRTTDLFRRGVGTEVARDNAISSLRALEAQLVADNANRDNITTQISFTVIRAPVSGRIGSISTKPGALVRSADVAAMATVNQMDPIYIAFAVPQATFYELRSALGTDPTQIKVDANVGGQTAHGTVAFIENQVDLATGTVTAKARMVNGTEVLWPGAYVPVKITLGFQADAIVIPTSALQVGQNGSYVFTARDGRAAVANVTVARTLGDQAIIASGLVGGEDVITSGQLRLTNGIAVVPRPTGAAANDTPPRGRQS</sequence>
<evidence type="ECO:0000259" key="6">
    <source>
        <dbReference type="Pfam" id="PF25917"/>
    </source>
</evidence>
<dbReference type="GO" id="GO:0015562">
    <property type="term" value="F:efflux transmembrane transporter activity"/>
    <property type="evidence" value="ECO:0007669"/>
    <property type="project" value="TreeGrafter"/>
</dbReference>
<reference evidence="9 10" key="1">
    <citation type="submission" date="2019-04" db="EMBL/GenBank/DDBJ databases">
        <title>Phreatobacter aquaticus sp. nov.</title>
        <authorList>
            <person name="Choi A."/>
            <person name="Baek K."/>
        </authorList>
    </citation>
    <scope>NUCLEOTIDE SEQUENCE [LARGE SCALE GENOMIC DNA]</scope>
    <source>
        <strain evidence="9 10">NMCR1094</strain>
    </source>
</reference>
<comment type="subcellular location">
    <subcellularLocation>
        <location evidence="1">Cell membrane</location>
    </subcellularLocation>
</comment>
<dbReference type="Gene3D" id="2.40.30.170">
    <property type="match status" value="1"/>
</dbReference>
<keyword evidence="3" id="KW-0175">Coiled coil</keyword>
<dbReference type="InterPro" id="IPR058637">
    <property type="entry name" value="YknX-like_C"/>
</dbReference>
<feature type="domain" description="Multidrug resistance protein MdtA-like barrel-sandwich hybrid" evidence="6">
    <location>
        <begin position="109"/>
        <end position="249"/>
    </location>
</feature>
<dbReference type="AlphaFoldDB" id="A0A4D7QJB2"/>
<feature type="domain" description="YknX-like C-terminal permuted SH3-like" evidence="8">
    <location>
        <begin position="340"/>
        <end position="406"/>
    </location>
</feature>
<keyword evidence="5" id="KW-1133">Transmembrane helix</keyword>
<feature type="domain" description="Multidrug resistance protein MdtA-like beta-barrel" evidence="7">
    <location>
        <begin position="254"/>
        <end position="335"/>
    </location>
</feature>
<evidence type="ECO:0000256" key="1">
    <source>
        <dbReference type="ARBA" id="ARBA00004236"/>
    </source>
</evidence>
<evidence type="ECO:0000256" key="4">
    <source>
        <dbReference type="SAM" id="MobiDB-lite"/>
    </source>
</evidence>
<dbReference type="EMBL" id="CP039865">
    <property type="protein sequence ID" value="QCK84452.1"/>
    <property type="molecule type" value="Genomic_DNA"/>
</dbReference>
<feature type="region of interest" description="Disordered" evidence="4">
    <location>
        <begin position="54"/>
        <end position="79"/>
    </location>
</feature>
<dbReference type="PANTHER" id="PTHR30469:SF36">
    <property type="entry name" value="BLL3903 PROTEIN"/>
    <property type="match status" value="1"/>
</dbReference>
<dbReference type="GO" id="GO:1990281">
    <property type="term" value="C:efflux pump complex"/>
    <property type="evidence" value="ECO:0007669"/>
    <property type="project" value="TreeGrafter"/>
</dbReference>
<proteinExistence type="inferred from homology"/>
<dbReference type="Pfam" id="PF25989">
    <property type="entry name" value="YknX_C"/>
    <property type="match status" value="1"/>
</dbReference>
<dbReference type="OrthoDB" id="9783047at2"/>
<feature type="compositionally biased region" description="Low complexity" evidence="4">
    <location>
        <begin position="56"/>
        <end position="78"/>
    </location>
</feature>
<dbReference type="Gene3D" id="1.10.287.470">
    <property type="entry name" value="Helix hairpin bin"/>
    <property type="match status" value="1"/>
</dbReference>
<dbReference type="Pfam" id="PF25944">
    <property type="entry name" value="Beta-barrel_RND"/>
    <property type="match status" value="1"/>
</dbReference>
<protein>
    <submittedName>
        <fullName evidence="9">Efflux RND transporter periplasmic adaptor subunit</fullName>
    </submittedName>
</protein>
<organism evidence="9 10">
    <name type="scientific">Phreatobacter aquaticus</name>
    <dbReference type="NCBI Taxonomy" id="2570229"/>
    <lineage>
        <taxon>Bacteria</taxon>
        <taxon>Pseudomonadati</taxon>
        <taxon>Pseudomonadota</taxon>
        <taxon>Alphaproteobacteria</taxon>
        <taxon>Hyphomicrobiales</taxon>
        <taxon>Phreatobacteraceae</taxon>
        <taxon>Phreatobacter</taxon>
    </lineage>
</organism>
<keyword evidence="5" id="KW-0812">Transmembrane</keyword>
<dbReference type="Pfam" id="PF25917">
    <property type="entry name" value="BSH_RND"/>
    <property type="match status" value="1"/>
</dbReference>
<feature type="transmembrane region" description="Helical" evidence="5">
    <location>
        <begin position="16"/>
        <end position="35"/>
    </location>
</feature>
<dbReference type="KEGG" id="paqt:E8L99_00905"/>
<dbReference type="Proteomes" id="UP000298588">
    <property type="component" value="Chromosome"/>
</dbReference>
<evidence type="ECO:0000256" key="2">
    <source>
        <dbReference type="ARBA" id="ARBA00009477"/>
    </source>
</evidence>
<evidence type="ECO:0000256" key="3">
    <source>
        <dbReference type="SAM" id="Coils"/>
    </source>
</evidence>
<keyword evidence="5" id="KW-0472">Membrane</keyword>
<feature type="coiled-coil region" evidence="3">
    <location>
        <begin position="141"/>
        <end position="175"/>
    </location>
</feature>
<dbReference type="Gene3D" id="2.40.420.20">
    <property type="match status" value="1"/>
</dbReference>
<dbReference type="NCBIfam" id="TIGR01730">
    <property type="entry name" value="RND_mfp"/>
    <property type="match status" value="1"/>
</dbReference>
<evidence type="ECO:0000313" key="9">
    <source>
        <dbReference type="EMBL" id="QCK84452.1"/>
    </source>
</evidence>
<dbReference type="SUPFAM" id="SSF111369">
    <property type="entry name" value="HlyD-like secretion proteins"/>
    <property type="match status" value="1"/>
</dbReference>